<sequence>MHFFKAIISSALIALPMAAMAAPATDSVSNIDARSPTDIDALVAELVSLSESEDPSDIEARSLDLEARAGWTCSFLSGNKGCQIKCFLLKGSGGYRNKKK</sequence>
<dbReference type="AlphaFoldDB" id="A0A2N3NJC0"/>
<organism evidence="2 3">
    <name type="scientific">Lomentospora prolificans</name>
    <dbReference type="NCBI Taxonomy" id="41688"/>
    <lineage>
        <taxon>Eukaryota</taxon>
        <taxon>Fungi</taxon>
        <taxon>Dikarya</taxon>
        <taxon>Ascomycota</taxon>
        <taxon>Pezizomycotina</taxon>
        <taxon>Sordariomycetes</taxon>
        <taxon>Hypocreomycetidae</taxon>
        <taxon>Microascales</taxon>
        <taxon>Microascaceae</taxon>
        <taxon>Lomentospora</taxon>
    </lineage>
</organism>
<evidence type="ECO:0000313" key="3">
    <source>
        <dbReference type="Proteomes" id="UP000233524"/>
    </source>
</evidence>
<proteinExistence type="predicted"/>
<keyword evidence="1" id="KW-0732">Signal</keyword>
<dbReference type="OrthoDB" id="5231674at2759"/>
<dbReference type="VEuPathDB" id="FungiDB:jhhlp_000708"/>
<evidence type="ECO:0000256" key="1">
    <source>
        <dbReference type="SAM" id="SignalP"/>
    </source>
</evidence>
<keyword evidence="3" id="KW-1185">Reference proteome</keyword>
<feature type="chain" id="PRO_5014723287" description="Invertebrate defensins family profile domain-containing protein" evidence="1">
    <location>
        <begin position="22"/>
        <end position="100"/>
    </location>
</feature>
<dbReference type="InParanoid" id="A0A2N3NJC0"/>
<comment type="caution">
    <text evidence="2">The sequence shown here is derived from an EMBL/GenBank/DDBJ whole genome shotgun (WGS) entry which is preliminary data.</text>
</comment>
<gene>
    <name evidence="2" type="ORF">jhhlp_000708</name>
</gene>
<reference evidence="2 3" key="1">
    <citation type="journal article" date="2017" name="G3 (Bethesda)">
        <title>First Draft Genome Sequence of the Pathogenic Fungus Lomentospora prolificans (Formerly Scedosporium prolificans).</title>
        <authorList>
            <person name="Luo R."/>
            <person name="Zimin A."/>
            <person name="Workman R."/>
            <person name="Fan Y."/>
            <person name="Pertea G."/>
            <person name="Grossman N."/>
            <person name="Wear M.P."/>
            <person name="Jia B."/>
            <person name="Miller H."/>
            <person name="Casadevall A."/>
            <person name="Timp W."/>
            <person name="Zhang S.X."/>
            <person name="Salzberg S.L."/>
        </authorList>
    </citation>
    <scope>NUCLEOTIDE SEQUENCE [LARGE SCALE GENOMIC DNA]</scope>
    <source>
        <strain evidence="2 3">JHH-5317</strain>
    </source>
</reference>
<protein>
    <recommendedName>
        <fullName evidence="4">Invertebrate defensins family profile domain-containing protein</fullName>
    </recommendedName>
</protein>
<name>A0A2N3NJC0_9PEZI</name>
<dbReference type="EMBL" id="NLAX01000003">
    <property type="protein sequence ID" value="PKS12501.1"/>
    <property type="molecule type" value="Genomic_DNA"/>
</dbReference>
<feature type="signal peptide" evidence="1">
    <location>
        <begin position="1"/>
        <end position="21"/>
    </location>
</feature>
<evidence type="ECO:0008006" key="4">
    <source>
        <dbReference type="Google" id="ProtNLM"/>
    </source>
</evidence>
<dbReference type="Proteomes" id="UP000233524">
    <property type="component" value="Unassembled WGS sequence"/>
</dbReference>
<accession>A0A2N3NJC0</accession>
<evidence type="ECO:0000313" key="2">
    <source>
        <dbReference type="EMBL" id="PKS12501.1"/>
    </source>
</evidence>